<dbReference type="EMBL" id="FODS01000001">
    <property type="protein sequence ID" value="SEO02221.1"/>
    <property type="molecule type" value="Genomic_DNA"/>
</dbReference>
<dbReference type="Gene3D" id="2.40.10.10">
    <property type="entry name" value="Trypsin-like serine proteases"/>
    <property type="match status" value="2"/>
</dbReference>
<dbReference type="PANTHER" id="PTHR43019">
    <property type="entry name" value="SERINE ENDOPROTEASE DEGS"/>
    <property type="match status" value="1"/>
</dbReference>
<protein>
    <submittedName>
        <fullName evidence="4">Putative peptidoglycan binding domain-containing protein</fullName>
    </submittedName>
</protein>
<dbReference type="InterPro" id="IPR036365">
    <property type="entry name" value="PGBD-like_sf"/>
</dbReference>
<evidence type="ECO:0000313" key="4">
    <source>
        <dbReference type="EMBL" id="SEO02221.1"/>
    </source>
</evidence>
<dbReference type="InterPro" id="IPR043504">
    <property type="entry name" value="Peptidase_S1_PA_chymotrypsin"/>
</dbReference>
<dbReference type="Gene3D" id="1.10.101.10">
    <property type="entry name" value="PGBD-like superfamily/PGBD"/>
    <property type="match status" value="1"/>
</dbReference>
<proteinExistence type="predicted"/>
<dbReference type="Proteomes" id="UP000198893">
    <property type="component" value="Unassembled WGS sequence"/>
</dbReference>
<reference evidence="4 5" key="1">
    <citation type="submission" date="2016-10" db="EMBL/GenBank/DDBJ databases">
        <authorList>
            <person name="de Groot N.N."/>
        </authorList>
    </citation>
    <scope>NUCLEOTIDE SEQUENCE [LARGE SCALE GENOMIC DNA]</scope>
    <source>
        <strain evidence="4 5">DSM 27842</strain>
    </source>
</reference>
<feature type="domain" description="Peptidoglycan binding-like" evidence="3">
    <location>
        <begin position="159"/>
        <end position="211"/>
    </location>
</feature>
<feature type="signal peptide" evidence="2">
    <location>
        <begin position="1"/>
        <end position="21"/>
    </location>
</feature>
<dbReference type="Pfam" id="PF13365">
    <property type="entry name" value="Trypsin_2"/>
    <property type="match status" value="1"/>
</dbReference>
<organism evidence="4 5">
    <name type="scientific">Salinihabitans flavidus</name>
    <dbReference type="NCBI Taxonomy" id="569882"/>
    <lineage>
        <taxon>Bacteria</taxon>
        <taxon>Pseudomonadati</taxon>
        <taxon>Pseudomonadota</taxon>
        <taxon>Alphaproteobacteria</taxon>
        <taxon>Rhodobacterales</taxon>
        <taxon>Roseobacteraceae</taxon>
        <taxon>Salinihabitans</taxon>
    </lineage>
</organism>
<dbReference type="SUPFAM" id="SSF47090">
    <property type="entry name" value="PGBD-like"/>
    <property type="match status" value="1"/>
</dbReference>
<keyword evidence="5" id="KW-1185">Reference proteome</keyword>
<dbReference type="InterPro" id="IPR009003">
    <property type="entry name" value="Peptidase_S1_PA"/>
</dbReference>
<feature type="chain" id="PRO_5011480256" evidence="2">
    <location>
        <begin position="22"/>
        <end position="583"/>
    </location>
</feature>
<dbReference type="AlphaFoldDB" id="A0A1H8LAT1"/>
<evidence type="ECO:0000313" key="5">
    <source>
        <dbReference type="Proteomes" id="UP000198893"/>
    </source>
</evidence>
<dbReference type="PANTHER" id="PTHR43019:SF23">
    <property type="entry name" value="PROTEASE DO-LIKE 5, CHLOROPLASTIC"/>
    <property type="match status" value="1"/>
</dbReference>
<dbReference type="InterPro" id="IPR002477">
    <property type="entry name" value="Peptidoglycan-bd-like"/>
</dbReference>
<dbReference type="SUPFAM" id="SSF50494">
    <property type="entry name" value="Trypsin-like serine proteases"/>
    <property type="match status" value="1"/>
</dbReference>
<evidence type="ECO:0000259" key="3">
    <source>
        <dbReference type="Pfam" id="PF01471"/>
    </source>
</evidence>
<dbReference type="OrthoDB" id="6810892at2"/>
<gene>
    <name evidence="4" type="ORF">SAMN04490248_10164</name>
</gene>
<name>A0A1H8LAT1_9RHOB</name>
<dbReference type="Pfam" id="PF01471">
    <property type="entry name" value="PG_binding_1"/>
    <property type="match status" value="1"/>
</dbReference>
<evidence type="ECO:0000256" key="1">
    <source>
        <dbReference type="SAM" id="MobiDB-lite"/>
    </source>
</evidence>
<sequence>MMRVVSALILFLFFGLRAAIAQQDDTAFVQIEAHPSLNETQNRIQIYARSLEDVNGFSLGTGWYAIALGPYRQSDAEQVLRVLRAEGRIPRDAFIAFPSAFRQQIWPVGADSLDSTRPARDITQSDPAETEEPGLPMTPPEPPDETPREARANERLLSAEERMDLQRWLKWAGHYTAAIDGAFGRGTRASMAEWQRDNGYEATGVLTTRQRRELRQQYNAVLDGLGLQTVTDREAGISVDLPLGVLEKEGAEFPFVRYNPSGDIDARALLISQAGDQNTLFGLYDIMQTLKIVPLDGPRERDSDSFQLIGENDTHVSHTEVSLEDGEIKGFTLYWPAGDEERRSRLLSEMQRSFTRLDGTLDPAAGSNAEQSIDLVAGLELRRPKLSRSGFFINDSGTVVTTAEVTEGCSRITLDTDHEARVVRSDPELGVAVLRPTEPLAPMSVASFRIEEPRLKSEIAVAGFSFEGALNAPSVTFGELADIRGLNGEANLRRLALASLPGDVGGPVFDTGGTVLGMLLPKPSAADRQLPDEVSFAAASDAIRAILSEAGIRVEAGERNGAMAPEDLTTLAGGITVLVSCWD</sequence>
<dbReference type="RefSeq" id="WP_093114636.1">
    <property type="nucleotide sequence ID" value="NZ_FODS01000001.1"/>
</dbReference>
<keyword evidence="2" id="KW-0732">Signal</keyword>
<accession>A0A1H8LAT1</accession>
<dbReference type="STRING" id="569882.SAMN04490248_10164"/>
<evidence type="ECO:0000256" key="2">
    <source>
        <dbReference type="SAM" id="SignalP"/>
    </source>
</evidence>
<feature type="region of interest" description="Disordered" evidence="1">
    <location>
        <begin position="112"/>
        <end position="150"/>
    </location>
</feature>
<dbReference type="InterPro" id="IPR036366">
    <property type="entry name" value="PGBDSf"/>
</dbReference>